<feature type="domain" description="FLZ-type" evidence="6">
    <location>
        <begin position="74"/>
        <end position="118"/>
    </location>
</feature>
<organism evidence="7 8">
    <name type="scientific">Tripterygium wilfordii</name>
    <name type="common">Thunder God vine</name>
    <dbReference type="NCBI Taxonomy" id="458696"/>
    <lineage>
        <taxon>Eukaryota</taxon>
        <taxon>Viridiplantae</taxon>
        <taxon>Streptophyta</taxon>
        <taxon>Embryophyta</taxon>
        <taxon>Tracheophyta</taxon>
        <taxon>Spermatophyta</taxon>
        <taxon>Magnoliopsida</taxon>
        <taxon>eudicotyledons</taxon>
        <taxon>Gunneridae</taxon>
        <taxon>Pentapetalae</taxon>
        <taxon>rosids</taxon>
        <taxon>fabids</taxon>
        <taxon>Celastrales</taxon>
        <taxon>Celastraceae</taxon>
        <taxon>Tripterygium</taxon>
    </lineage>
</organism>
<sequence length="167" mass="19249">MLLKFKNPFSMEGNNKNTKSKSSTYGSSDKTSMNVGLQILTQRSQRKLNIVDKSALRPTQKPVSSNRSSSSEYCFLKSCHLCNKELCLDKDVYMYRGDEGFCSIECRDRKIYLDEMEELEKLAKQRRAAKYKHCSTARRRGTRRTGTGDELAVQHSHHQSHQWTITS</sequence>
<dbReference type="InterPro" id="IPR007650">
    <property type="entry name" value="Zf-FLZ_dom"/>
</dbReference>
<feature type="region of interest" description="Disordered" evidence="5">
    <location>
        <begin position="138"/>
        <end position="167"/>
    </location>
</feature>
<dbReference type="InterPro" id="IPR044181">
    <property type="entry name" value="FLZ17/18"/>
</dbReference>
<name>A0A7J7DC39_TRIWF</name>
<accession>A0A7J7DC39</accession>
<dbReference type="InParanoid" id="A0A7J7DC39"/>
<evidence type="ECO:0000256" key="2">
    <source>
        <dbReference type="ARBA" id="ARBA00022723"/>
    </source>
</evidence>
<dbReference type="OrthoDB" id="1927223at2759"/>
<feature type="region of interest" description="Disordered" evidence="5">
    <location>
        <begin position="6"/>
        <end position="30"/>
    </location>
</feature>
<dbReference type="Pfam" id="PF04570">
    <property type="entry name" value="zf-FLZ"/>
    <property type="match status" value="1"/>
</dbReference>
<dbReference type="AlphaFoldDB" id="A0A7J7DC39"/>
<evidence type="ECO:0000256" key="3">
    <source>
        <dbReference type="ARBA" id="ARBA00022771"/>
    </source>
</evidence>
<dbReference type="EMBL" id="JAAARO010000008">
    <property type="protein sequence ID" value="KAF5743818.1"/>
    <property type="molecule type" value="Genomic_DNA"/>
</dbReference>
<evidence type="ECO:0000256" key="4">
    <source>
        <dbReference type="PROSITE-ProRule" id="PRU01131"/>
    </source>
</evidence>
<keyword evidence="3" id="KW-0863">Zinc-finger</keyword>
<evidence type="ECO:0000313" key="7">
    <source>
        <dbReference type="EMBL" id="KAF5743818.1"/>
    </source>
</evidence>
<evidence type="ECO:0000259" key="6">
    <source>
        <dbReference type="PROSITE" id="PS51795"/>
    </source>
</evidence>
<dbReference type="PANTHER" id="PTHR47847">
    <property type="entry name" value="FCS-LIKE ZINC FINGER 17"/>
    <property type="match status" value="1"/>
</dbReference>
<proteinExistence type="inferred from homology"/>
<protein>
    <recommendedName>
        <fullName evidence="6">FLZ-type domain-containing protein</fullName>
    </recommendedName>
</protein>
<dbReference type="PANTHER" id="PTHR47847:SF2">
    <property type="entry name" value="FCS-LIKE ZINC FINGER 17-RELATED"/>
    <property type="match status" value="1"/>
</dbReference>
<dbReference type="Proteomes" id="UP000593562">
    <property type="component" value="Unassembled WGS sequence"/>
</dbReference>
<comment type="similarity">
    <text evidence="1">Belongs to the FLZ family.</text>
</comment>
<evidence type="ECO:0000313" key="8">
    <source>
        <dbReference type="Proteomes" id="UP000593562"/>
    </source>
</evidence>
<gene>
    <name evidence="7" type="ORF">HS088_TW08G00406</name>
</gene>
<keyword evidence="2" id="KW-0479">Metal-binding</keyword>
<dbReference type="PROSITE" id="PS51795">
    <property type="entry name" value="ZF_FLZ"/>
    <property type="match status" value="1"/>
</dbReference>
<feature type="compositionally biased region" description="Polar residues" evidence="5">
    <location>
        <begin position="12"/>
        <end position="30"/>
    </location>
</feature>
<feature type="zinc finger region" description="FLZ-type" evidence="4">
    <location>
        <begin position="74"/>
        <end position="118"/>
    </location>
</feature>
<keyword evidence="8" id="KW-1185">Reference proteome</keyword>
<evidence type="ECO:0000256" key="1">
    <source>
        <dbReference type="ARBA" id="ARBA00009374"/>
    </source>
</evidence>
<dbReference type="GO" id="GO:0008270">
    <property type="term" value="F:zinc ion binding"/>
    <property type="evidence" value="ECO:0007669"/>
    <property type="project" value="UniProtKB-KW"/>
</dbReference>
<reference evidence="7 8" key="1">
    <citation type="journal article" date="2020" name="Nat. Commun.">
        <title>Genome of Tripterygium wilfordii and identification of cytochrome P450 involved in triptolide biosynthesis.</title>
        <authorList>
            <person name="Tu L."/>
            <person name="Su P."/>
            <person name="Zhang Z."/>
            <person name="Gao L."/>
            <person name="Wang J."/>
            <person name="Hu T."/>
            <person name="Zhou J."/>
            <person name="Zhang Y."/>
            <person name="Zhao Y."/>
            <person name="Liu Y."/>
            <person name="Song Y."/>
            <person name="Tong Y."/>
            <person name="Lu Y."/>
            <person name="Yang J."/>
            <person name="Xu C."/>
            <person name="Jia M."/>
            <person name="Peters R.J."/>
            <person name="Huang L."/>
            <person name="Gao W."/>
        </authorList>
    </citation>
    <scope>NUCLEOTIDE SEQUENCE [LARGE SCALE GENOMIC DNA]</scope>
    <source>
        <strain evidence="8">cv. XIE 37</strain>
        <tissue evidence="7">Leaf</tissue>
    </source>
</reference>
<keyword evidence="3" id="KW-0862">Zinc</keyword>
<evidence type="ECO:0000256" key="5">
    <source>
        <dbReference type="SAM" id="MobiDB-lite"/>
    </source>
</evidence>
<comment type="caution">
    <text evidence="7">The sequence shown here is derived from an EMBL/GenBank/DDBJ whole genome shotgun (WGS) entry which is preliminary data.</text>
</comment>